<dbReference type="EMBL" id="BAAAHQ010000025">
    <property type="protein sequence ID" value="GAA0939322.1"/>
    <property type="molecule type" value="Genomic_DNA"/>
</dbReference>
<dbReference type="SUPFAM" id="SSF51735">
    <property type="entry name" value="NAD(P)-binding Rossmann-fold domains"/>
    <property type="match status" value="1"/>
</dbReference>
<comment type="similarity">
    <text evidence="1">Belongs to the NmrA-type oxidoreductase family.</text>
</comment>
<dbReference type="InterPro" id="IPR008030">
    <property type="entry name" value="NmrA-like"/>
</dbReference>
<proteinExistence type="inferred from homology"/>
<dbReference type="InterPro" id="IPR051164">
    <property type="entry name" value="NmrA-like_oxidored"/>
</dbReference>
<evidence type="ECO:0000313" key="5">
    <source>
        <dbReference type="Proteomes" id="UP001501578"/>
    </source>
</evidence>
<dbReference type="InterPro" id="IPR036291">
    <property type="entry name" value="NAD(P)-bd_dom_sf"/>
</dbReference>
<sequence length="277" mass="29561">MRALVRDPGTDRAKAVRALGAELVTGDLHDRDSLADAAQGARAVFSAQMPPSRAGGFDFDDELRQAVNLIEAALAAGVPQFVQTSTSGAGQHVETPGWAEGRWAALEPAMTVKADIQNRVREAGFTRWSIIKPGFFMENFLPAVAYLFPRGVEGGLVTVLKPSTRLALVAADDIGATAAAAFAEPERFHEVELELAGDHRTMTEIAAILSDALGTELTAPELTMEEAIAAGMPGPGIASHEFVQVVGLPARPEYARDYGIPLTTFDQWAHRYLTPVA</sequence>
<feature type="domain" description="NmrA-like" evidence="3">
    <location>
        <begin position="2"/>
        <end position="223"/>
    </location>
</feature>
<dbReference type="Gene3D" id="3.40.50.720">
    <property type="entry name" value="NAD(P)-binding Rossmann-like Domain"/>
    <property type="match status" value="1"/>
</dbReference>
<dbReference type="Proteomes" id="UP001501578">
    <property type="component" value="Unassembled WGS sequence"/>
</dbReference>
<reference evidence="5" key="1">
    <citation type="journal article" date="2019" name="Int. J. Syst. Evol. Microbiol.">
        <title>The Global Catalogue of Microorganisms (GCM) 10K type strain sequencing project: providing services to taxonomists for standard genome sequencing and annotation.</title>
        <authorList>
            <consortium name="The Broad Institute Genomics Platform"/>
            <consortium name="The Broad Institute Genome Sequencing Center for Infectious Disease"/>
            <person name="Wu L."/>
            <person name="Ma J."/>
        </authorList>
    </citation>
    <scope>NUCLEOTIDE SEQUENCE [LARGE SCALE GENOMIC DNA]</scope>
    <source>
        <strain evidence="5">JCM 11136</strain>
    </source>
</reference>
<dbReference type="Pfam" id="PF05368">
    <property type="entry name" value="NmrA"/>
    <property type="match status" value="1"/>
</dbReference>
<dbReference type="Gene3D" id="3.90.25.10">
    <property type="entry name" value="UDP-galactose 4-epimerase, domain 1"/>
    <property type="match status" value="1"/>
</dbReference>
<gene>
    <name evidence="4" type="ORF">GCM10009560_49940</name>
</gene>
<keyword evidence="5" id="KW-1185">Reference proteome</keyword>
<comment type="caution">
    <text evidence="4">The sequence shown here is derived from an EMBL/GenBank/DDBJ whole genome shotgun (WGS) entry which is preliminary data.</text>
</comment>
<protein>
    <recommendedName>
        <fullName evidence="3">NmrA-like domain-containing protein</fullName>
    </recommendedName>
</protein>
<accession>A0ABP4AT02</accession>
<evidence type="ECO:0000256" key="1">
    <source>
        <dbReference type="ARBA" id="ARBA00006328"/>
    </source>
</evidence>
<dbReference type="PANTHER" id="PTHR42748">
    <property type="entry name" value="NITROGEN METABOLITE REPRESSION PROTEIN NMRA FAMILY MEMBER"/>
    <property type="match status" value="1"/>
</dbReference>
<evidence type="ECO:0000313" key="4">
    <source>
        <dbReference type="EMBL" id="GAA0939322.1"/>
    </source>
</evidence>
<organism evidence="4 5">
    <name type="scientific">Nonomuraea longicatena</name>
    <dbReference type="NCBI Taxonomy" id="83682"/>
    <lineage>
        <taxon>Bacteria</taxon>
        <taxon>Bacillati</taxon>
        <taxon>Actinomycetota</taxon>
        <taxon>Actinomycetes</taxon>
        <taxon>Streptosporangiales</taxon>
        <taxon>Streptosporangiaceae</taxon>
        <taxon>Nonomuraea</taxon>
    </lineage>
</organism>
<name>A0ABP4AT02_9ACTN</name>
<dbReference type="PANTHER" id="PTHR42748:SF7">
    <property type="entry name" value="NMRA LIKE REDOX SENSOR 1-RELATED"/>
    <property type="match status" value="1"/>
</dbReference>
<evidence type="ECO:0000259" key="3">
    <source>
        <dbReference type="Pfam" id="PF05368"/>
    </source>
</evidence>
<keyword evidence="2" id="KW-0521">NADP</keyword>
<evidence type="ECO:0000256" key="2">
    <source>
        <dbReference type="ARBA" id="ARBA00022857"/>
    </source>
</evidence>